<comment type="caution">
    <text evidence="7">The sequence shown here is derived from an EMBL/GenBank/DDBJ whole genome shotgun (WGS) entry which is preliminary data.</text>
</comment>
<feature type="compositionally biased region" description="Polar residues" evidence="5">
    <location>
        <begin position="542"/>
        <end position="551"/>
    </location>
</feature>
<dbReference type="GO" id="GO:0006351">
    <property type="term" value="P:DNA-templated transcription"/>
    <property type="evidence" value="ECO:0007669"/>
    <property type="project" value="InterPro"/>
</dbReference>
<dbReference type="Pfam" id="PF04082">
    <property type="entry name" value="Fungal_trans"/>
    <property type="match status" value="1"/>
</dbReference>
<feature type="domain" description="Xylanolytic transcriptional activator regulatory" evidence="6">
    <location>
        <begin position="299"/>
        <end position="372"/>
    </location>
</feature>
<dbReference type="InterPro" id="IPR007219">
    <property type="entry name" value="XnlR_reg_dom"/>
</dbReference>
<dbReference type="SMART" id="SM00906">
    <property type="entry name" value="Fungal_trans"/>
    <property type="match status" value="1"/>
</dbReference>
<keyword evidence="1" id="KW-0805">Transcription regulation</keyword>
<dbReference type="PANTHER" id="PTHR47424">
    <property type="entry name" value="REGULATORY PROTEIN GAL4"/>
    <property type="match status" value="1"/>
</dbReference>
<dbReference type="AlphaFoldDB" id="A0AAD6I968"/>
<dbReference type="CDD" id="cd12148">
    <property type="entry name" value="fungal_TF_MHR"/>
    <property type="match status" value="1"/>
</dbReference>
<reference evidence="7" key="1">
    <citation type="journal article" date="2023" name="IMA Fungus">
        <title>Comparative genomic study of the Penicillium genus elucidates a diverse pangenome and 15 lateral gene transfer events.</title>
        <authorList>
            <person name="Petersen C."/>
            <person name="Sorensen T."/>
            <person name="Nielsen M.R."/>
            <person name="Sondergaard T.E."/>
            <person name="Sorensen J.L."/>
            <person name="Fitzpatrick D.A."/>
            <person name="Frisvad J.C."/>
            <person name="Nielsen K.L."/>
        </authorList>
    </citation>
    <scope>NUCLEOTIDE SEQUENCE</scope>
    <source>
        <strain evidence="7">IBT 15450</strain>
    </source>
</reference>
<dbReference type="EMBL" id="JAQJZL010000009">
    <property type="protein sequence ID" value="KAJ6038242.1"/>
    <property type="molecule type" value="Genomic_DNA"/>
</dbReference>
<protein>
    <submittedName>
        <fullName evidence="7">Fungal-specific transcription factor domain-containing protein</fullName>
    </submittedName>
</protein>
<keyword evidence="2" id="KW-0238">DNA-binding</keyword>
<evidence type="ECO:0000256" key="4">
    <source>
        <dbReference type="ARBA" id="ARBA00023242"/>
    </source>
</evidence>
<dbReference type="InterPro" id="IPR051127">
    <property type="entry name" value="Fungal_SecMet_Regulators"/>
</dbReference>
<keyword evidence="8" id="KW-1185">Reference proteome</keyword>
<dbReference type="Proteomes" id="UP001219568">
    <property type="component" value="Unassembled WGS sequence"/>
</dbReference>
<dbReference type="GO" id="GO:0000435">
    <property type="term" value="P:positive regulation of transcription from RNA polymerase II promoter by galactose"/>
    <property type="evidence" value="ECO:0007669"/>
    <property type="project" value="TreeGrafter"/>
</dbReference>
<accession>A0AAD6I968</accession>
<dbReference type="GO" id="GO:0005634">
    <property type="term" value="C:nucleus"/>
    <property type="evidence" value="ECO:0007669"/>
    <property type="project" value="TreeGrafter"/>
</dbReference>
<feature type="region of interest" description="Disordered" evidence="5">
    <location>
        <begin position="529"/>
        <end position="551"/>
    </location>
</feature>
<evidence type="ECO:0000256" key="3">
    <source>
        <dbReference type="ARBA" id="ARBA00023163"/>
    </source>
</evidence>
<organism evidence="7 8">
    <name type="scientific">Penicillium canescens</name>
    <dbReference type="NCBI Taxonomy" id="5083"/>
    <lineage>
        <taxon>Eukaryota</taxon>
        <taxon>Fungi</taxon>
        <taxon>Dikarya</taxon>
        <taxon>Ascomycota</taxon>
        <taxon>Pezizomycotina</taxon>
        <taxon>Eurotiomycetes</taxon>
        <taxon>Eurotiomycetidae</taxon>
        <taxon>Eurotiales</taxon>
        <taxon>Aspergillaceae</taxon>
        <taxon>Penicillium</taxon>
    </lineage>
</organism>
<sequence length="597" mass="65901">MRPTHFLRHGPRSVAKPHWPATAVACARLAVTAGVQFALPVKDVTREKIASNHRPKSSAHREDDIIEASRCADVLVRSTTHSGSTICMASNTALSASKTKSSDALATVSPCDRDPGVQYGASSTIAFVERIQVTLGKRIRFDELSNSHTDECNLETLGVERAERQASQLSGLDLLPVRKVADSYLKCFWDIPHSVFPILHKPAFMQFYRHIWEPATLTEMPETIDDLVMLATLNLVLAIGCRFSAIVHIGSRTSTSDHFYQRARKIVSVDALDVASLPVVQMLLLTALHLQSTMYSSRCWNLVGLAIRVAQSLGLHLDRSDSISSNQLEREMRRRIWYTCVTLERLMCTTFGRPAMLTHSSLVPLPLMVDDEYLLENGEGTQPVASKCRIGVFIHSIHLLDILNEVLSSFYPGNGGAQVSTTGNHLERSTPDMHEMLRLNLKLDQFFESLPRELRLQAPSENSGVSTVTFSASTIAIAALLCSPQDDTRTSVDNPLSLAMAILRHYAPEVESATRAIQVLEGLRNRLQERGNTGAPVPHAEGQQTQGTNESSCRGYEVMYDSGVGNIAYHGQSHAPDPLSEDWFTGQAQNFAVQDYL</sequence>
<proteinExistence type="predicted"/>
<name>A0AAD6I968_PENCN</name>
<evidence type="ECO:0000256" key="2">
    <source>
        <dbReference type="ARBA" id="ARBA00023125"/>
    </source>
</evidence>
<keyword evidence="4" id="KW-0539">Nucleus</keyword>
<evidence type="ECO:0000313" key="7">
    <source>
        <dbReference type="EMBL" id="KAJ6038242.1"/>
    </source>
</evidence>
<keyword evidence="3" id="KW-0804">Transcription</keyword>
<evidence type="ECO:0000256" key="5">
    <source>
        <dbReference type="SAM" id="MobiDB-lite"/>
    </source>
</evidence>
<dbReference type="GO" id="GO:0008270">
    <property type="term" value="F:zinc ion binding"/>
    <property type="evidence" value="ECO:0007669"/>
    <property type="project" value="InterPro"/>
</dbReference>
<dbReference type="GO" id="GO:0000978">
    <property type="term" value="F:RNA polymerase II cis-regulatory region sequence-specific DNA binding"/>
    <property type="evidence" value="ECO:0007669"/>
    <property type="project" value="TreeGrafter"/>
</dbReference>
<gene>
    <name evidence="7" type="ORF">N7460_008013</name>
</gene>
<reference evidence="7" key="2">
    <citation type="submission" date="2023-01" db="EMBL/GenBank/DDBJ databases">
        <authorList>
            <person name="Petersen C."/>
        </authorList>
    </citation>
    <scope>NUCLEOTIDE SEQUENCE</scope>
    <source>
        <strain evidence="7">IBT 15450</strain>
    </source>
</reference>
<evidence type="ECO:0000313" key="8">
    <source>
        <dbReference type="Proteomes" id="UP001219568"/>
    </source>
</evidence>
<evidence type="ECO:0000256" key="1">
    <source>
        <dbReference type="ARBA" id="ARBA00023015"/>
    </source>
</evidence>
<evidence type="ECO:0000259" key="6">
    <source>
        <dbReference type="SMART" id="SM00906"/>
    </source>
</evidence>
<dbReference type="PANTHER" id="PTHR47424:SF3">
    <property type="entry name" value="REGULATORY PROTEIN GAL4"/>
    <property type="match status" value="1"/>
</dbReference>
<dbReference type="GO" id="GO:0000981">
    <property type="term" value="F:DNA-binding transcription factor activity, RNA polymerase II-specific"/>
    <property type="evidence" value="ECO:0007669"/>
    <property type="project" value="TreeGrafter"/>
</dbReference>